<dbReference type="GO" id="GO:0000502">
    <property type="term" value="C:proteasome complex"/>
    <property type="evidence" value="ECO:0007669"/>
    <property type="project" value="UniProtKB-KW"/>
</dbReference>
<dbReference type="Gene3D" id="3.40.50.10900">
    <property type="entry name" value="PAC-like subunit"/>
    <property type="match status" value="1"/>
</dbReference>
<dbReference type="PANTHER" id="PTHR35610">
    <property type="entry name" value="3-ISOPROPYLMALATE DEHYDRATASE-RELATED"/>
    <property type="match status" value="1"/>
</dbReference>
<evidence type="ECO:0000313" key="2">
    <source>
        <dbReference type="EMBL" id="MBS3059093.1"/>
    </source>
</evidence>
<dbReference type="PANTHER" id="PTHR35610:SF3">
    <property type="entry name" value="PROTEASOME ASSEMBLY CHAPERONE FAMILY PROTEIN"/>
    <property type="match status" value="1"/>
</dbReference>
<dbReference type="AlphaFoldDB" id="A0A7J4IRB0"/>
<name>A0A7J4IRB0_9ARCH</name>
<dbReference type="Pfam" id="PF09754">
    <property type="entry name" value="PAC2"/>
    <property type="match status" value="1"/>
</dbReference>
<sequence length="251" mass="28156">MDFMPGAIAEFVEFSPKNLKGYTIIEGFPGMGLVGTIAAKYMVEKVKFRLYGYIDSDIFMPIIRVHKGLLVRPARIYVHEEKKLVVLISEQAIPKLYTNRLAKEVVKWIQNKGITELISLSGIHAYSEAPGQPIIYGIAANEESVDMLKKFNLELIQDGITTGITAMILMELKRTNIKGISILGNVKIAADYQAAAEVLKKLNELLSLKIDVKPLLNEAKEVERELLKQLQTTKQTKDSAEKFEPKAPMYT</sequence>
<dbReference type="EMBL" id="DUFG01000011">
    <property type="protein sequence ID" value="HIH08053.1"/>
    <property type="molecule type" value="Genomic_DNA"/>
</dbReference>
<evidence type="ECO:0000313" key="3">
    <source>
        <dbReference type="Proteomes" id="UP000577419"/>
    </source>
</evidence>
<dbReference type="EMBL" id="JAGVWF010000022">
    <property type="protein sequence ID" value="MBS3059093.1"/>
    <property type="molecule type" value="Genomic_DNA"/>
</dbReference>
<accession>A0A7J4IRB0</accession>
<dbReference type="Proteomes" id="UP000683213">
    <property type="component" value="Unassembled WGS sequence"/>
</dbReference>
<organism evidence="1 3">
    <name type="scientific">Candidatus Iainarchaeum sp</name>
    <dbReference type="NCBI Taxonomy" id="3101447"/>
    <lineage>
        <taxon>Archaea</taxon>
        <taxon>Candidatus Iainarchaeota</taxon>
        <taxon>Candidatus Iainarchaeia</taxon>
        <taxon>Candidatus Iainarchaeales</taxon>
        <taxon>Candidatus Iainarchaeaceae</taxon>
        <taxon>Candidatus Iainarchaeum</taxon>
    </lineage>
</organism>
<dbReference type="InterPro" id="IPR019151">
    <property type="entry name" value="Proteasome_assmbl_chaperone_2"/>
</dbReference>
<dbReference type="Proteomes" id="UP000577419">
    <property type="component" value="Unassembled WGS sequence"/>
</dbReference>
<evidence type="ECO:0000313" key="1">
    <source>
        <dbReference type="EMBL" id="HIH08053.1"/>
    </source>
</evidence>
<reference evidence="2" key="3">
    <citation type="submission" date="2021-05" db="EMBL/GenBank/DDBJ databases">
        <title>Protein family content uncovers lineage relationships and bacterial pathway maintenance mechanisms in DPANN archaea.</title>
        <authorList>
            <person name="Castelle C.J."/>
            <person name="Meheust R."/>
            <person name="Jaffe A.L."/>
            <person name="Seitz K."/>
            <person name="Gong X."/>
            <person name="Baker B.J."/>
            <person name="Banfield J.F."/>
        </authorList>
    </citation>
    <scope>NUCLEOTIDE SEQUENCE</scope>
    <source>
        <strain evidence="2">RIFCSPHIGHO2_01_FULL_GW2011_AR10_43_9</strain>
    </source>
</reference>
<reference evidence="1" key="1">
    <citation type="journal article" date="2020" name="bioRxiv">
        <title>A rank-normalized archaeal taxonomy based on genome phylogeny resolves widespread incomplete and uneven classifications.</title>
        <authorList>
            <person name="Rinke C."/>
            <person name="Chuvochina M."/>
            <person name="Mussig A.J."/>
            <person name="Chaumeil P.-A."/>
            <person name="Waite D.W."/>
            <person name="Whitman W.B."/>
            <person name="Parks D.H."/>
            <person name="Hugenholtz P."/>
        </authorList>
    </citation>
    <scope>NUCLEOTIDE SEQUENCE</scope>
    <source>
        <strain evidence="1">UBA10011</strain>
    </source>
</reference>
<gene>
    <name evidence="1" type="ORF">HA237_01645</name>
    <name evidence="2" type="ORF">J4224_01565</name>
</gene>
<dbReference type="InterPro" id="IPR038389">
    <property type="entry name" value="PSMG2_sf"/>
</dbReference>
<proteinExistence type="predicted"/>
<protein>
    <submittedName>
        <fullName evidence="1">Proteasome assembly chaperone family protein</fullName>
    </submittedName>
</protein>
<comment type="caution">
    <text evidence="1">The sequence shown here is derived from an EMBL/GenBank/DDBJ whole genome shotgun (WGS) entry which is preliminary data.</text>
</comment>
<reference evidence="2" key="2">
    <citation type="submission" date="2021-03" db="EMBL/GenBank/DDBJ databases">
        <authorList>
            <person name="Jaffe A."/>
        </authorList>
    </citation>
    <scope>NUCLEOTIDE SEQUENCE</scope>
    <source>
        <strain evidence="2">RIFCSPHIGHO2_01_FULL_GW2011_AR10_43_9</strain>
    </source>
</reference>
<keyword evidence="1" id="KW-0647">Proteasome</keyword>
<dbReference type="SUPFAM" id="SSF159659">
    <property type="entry name" value="Cgl1923-like"/>
    <property type="match status" value="1"/>
</dbReference>